<reference evidence="1" key="1">
    <citation type="submission" date="2019-09" db="EMBL/GenBank/DDBJ databases">
        <authorList>
            <person name="Hjerde E."/>
        </authorList>
    </citation>
    <scope>NUCLEOTIDE SEQUENCE [LARGE SCALE GENOMIC DNA]</scope>
    <source>
        <strain evidence="1">06/09/160</strain>
        <plasmid evidence="1">pAWOD_2</plasmid>
    </source>
</reference>
<evidence type="ECO:0000313" key="1">
    <source>
        <dbReference type="EMBL" id="VVV06918.1"/>
    </source>
</evidence>
<name>A0A5Q4ZYH4_9GAMM</name>
<dbReference type="RefSeq" id="WP_192957825.1">
    <property type="nucleotide sequence ID" value="NZ_LR721753.1"/>
</dbReference>
<keyword evidence="1" id="KW-0614">Plasmid</keyword>
<organism evidence="1">
    <name type="scientific">Aliivibrio wodanis</name>
    <dbReference type="NCBI Taxonomy" id="80852"/>
    <lineage>
        <taxon>Bacteria</taxon>
        <taxon>Pseudomonadati</taxon>
        <taxon>Pseudomonadota</taxon>
        <taxon>Gammaproteobacteria</taxon>
        <taxon>Vibrionales</taxon>
        <taxon>Vibrionaceae</taxon>
        <taxon>Aliivibrio</taxon>
    </lineage>
</organism>
<sequence length="302" mass="35255">MSQDKNQKLWPLTYTLDSQQKIEHNGEHLTLAQLYLKVITELSNTKEHNKYTLGIDDEMIHELWRLPALPRLTSDNKITYLMANCIDYSFPVLLEILKNVILLESESEQRKAIVEAIDANLSWPLKKKSKIKKDDVEQSTIGDILFKVFNQGLEQLERENLKEWPSFSKYNLIDSLRKKKLFYIDENKGSLELTINVGADRQQLTRMMLQENPTVEIKEKKSKHIALGSLKDKILFIDVAWTLIELIESNEALCLHYYEMPLVELVQVNKNDNSDEHSTLIEKRNQMRAKLQAAFNYDMLES</sequence>
<dbReference type="AlphaFoldDB" id="A0A5Q4ZYH4"/>
<proteinExistence type="predicted"/>
<geneLocation type="plasmid" evidence="1">
    <name>pAWOD_2</name>
</geneLocation>
<dbReference type="EMBL" id="LR721753">
    <property type="protein sequence ID" value="VVV06918.1"/>
    <property type="molecule type" value="Genomic_DNA"/>
</dbReference>
<accession>A0A5Q4ZYH4</accession>
<protein>
    <submittedName>
        <fullName evidence="1">Uncharacterized protein</fullName>
    </submittedName>
</protein>
<gene>
    <name evidence="1" type="ORF">AW0309160_04412</name>
</gene>